<evidence type="ECO:0000313" key="2">
    <source>
        <dbReference type="EnsemblMetazoa" id="G33232.1:cds"/>
    </source>
</evidence>
<dbReference type="Proteomes" id="UP000005408">
    <property type="component" value="Unassembled WGS sequence"/>
</dbReference>
<dbReference type="PANTHER" id="PTHR33480:SF1">
    <property type="entry name" value="TYR RECOMBINASE DOMAIN-CONTAINING PROTEIN"/>
    <property type="match status" value="1"/>
</dbReference>
<keyword evidence="3" id="KW-1185">Reference proteome</keyword>
<proteinExistence type="predicted"/>
<organism evidence="2 3">
    <name type="scientific">Magallana gigas</name>
    <name type="common">Pacific oyster</name>
    <name type="synonym">Crassostrea gigas</name>
    <dbReference type="NCBI Taxonomy" id="29159"/>
    <lineage>
        <taxon>Eukaryota</taxon>
        <taxon>Metazoa</taxon>
        <taxon>Spiralia</taxon>
        <taxon>Lophotrochozoa</taxon>
        <taxon>Mollusca</taxon>
        <taxon>Bivalvia</taxon>
        <taxon>Autobranchia</taxon>
        <taxon>Pteriomorphia</taxon>
        <taxon>Ostreida</taxon>
        <taxon>Ostreoidea</taxon>
        <taxon>Ostreidae</taxon>
        <taxon>Magallana</taxon>
    </lineage>
</organism>
<evidence type="ECO:0000256" key="1">
    <source>
        <dbReference type="SAM" id="MobiDB-lite"/>
    </source>
</evidence>
<dbReference type="PANTHER" id="PTHR33480">
    <property type="entry name" value="SET DOMAIN-CONTAINING PROTEIN-RELATED"/>
    <property type="match status" value="1"/>
</dbReference>
<protein>
    <submittedName>
        <fullName evidence="2">Uncharacterized protein</fullName>
    </submittedName>
</protein>
<sequence>MCTKFPFGKRRKEKIKRQADLKNKYMEDVEYAKSLSKNKPAPSHTLSSQSPSACEESLESLLPTSSTFSARDEKLLKDLMEYINFSSDEDDDWIDEMDLDSEFIPSEEEESTSDEDISSSTCVKGVKRKSFEDDVLISSTTNKGIDQDLVENSDSDVSDEIPYLPPLGLLCNPQSTESDASSLESDSDIDIVEEEIIRDITYPSIFIRKIITSKTTKSGKFKKSDRVYNTRHFCPFCYKSVSHLIQHLNSKAHSKEPEVVNLKTLIGKERQRNISMLRNKGDHLQNEKAISKKRGEIVLARRIGSNEKLNISNYGPCPLCLEWLKLDVLYRHQKKCCGLSADSGRPSSFISKGNIMVQSAMIAGRLKETACKALVNEVFPIMQDDKIGHEAKNDSLIVALGNHWHKRNVGNKLMRKHYVSAVMRLTSRLLIEIIKLTESEQRLEFYLQPKYFSEVAHAALKVAKQDDDNDDNLQAPSNAIKLGYHLKRLCNLKLGLVIRHGNDDQRRASKNFLKLMELEWCSKLARVNLEERRRNKKVELTLPSDVKKLADYLKVEIESFDKGNLTYENFKKGSTLTEAVLITYNRRRPGEIQAMRLVDYHNRKTGIDPGVGEEIVKSLSEFERKLVEEQDVIEIRGKCGKCVPVIIPKHVRGILAHLCNQSVRAAAGIPSSSVHIFATNRAGVFRGYDSVQFVTQNADLQFPERIRGTNMRRLMATLCQALDVTPQQQNWIIDHMGHTLDVHNIHYRCTSDIIERSDIAKLLMLMDRKQVGYFKNKRLEEISLEELIEEPDETNDVDENDDRFLDRDEVFIPNLLEDEEEEILVKTSKKKKASFTRKKWTVAEEEEIKKRFAGFLAQDKCPGQKDVEKVMAQSKKYGGLLHTRPRDNIKKKVSCMLVKARKNNNDL</sequence>
<feature type="region of interest" description="Disordered" evidence="1">
    <location>
        <begin position="33"/>
        <end position="62"/>
    </location>
</feature>
<dbReference type="EnsemblMetazoa" id="G33232.1">
    <property type="protein sequence ID" value="G33232.1:cds"/>
    <property type="gene ID" value="G33232"/>
</dbReference>
<reference evidence="2" key="1">
    <citation type="submission" date="2022-08" db="UniProtKB">
        <authorList>
            <consortium name="EnsemblMetazoa"/>
        </authorList>
    </citation>
    <scope>IDENTIFICATION</scope>
    <source>
        <strain evidence="2">05x7-T-G4-1.051#20</strain>
    </source>
</reference>
<accession>A0A8W8MDR8</accession>
<dbReference type="AlphaFoldDB" id="A0A8W8MDR8"/>
<evidence type="ECO:0000313" key="3">
    <source>
        <dbReference type="Proteomes" id="UP000005408"/>
    </source>
</evidence>
<name>A0A8W8MDR8_MAGGI</name>